<dbReference type="InterPro" id="IPR008207">
    <property type="entry name" value="Sig_transdc_His_kin_Hpt_dom"/>
</dbReference>
<organism evidence="3 4">
    <name type="scientific">Marinicauda pacifica</name>
    <dbReference type="NCBI Taxonomy" id="1133559"/>
    <lineage>
        <taxon>Bacteria</taxon>
        <taxon>Pseudomonadati</taxon>
        <taxon>Pseudomonadota</taxon>
        <taxon>Alphaproteobacteria</taxon>
        <taxon>Maricaulales</taxon>
        <taxon>Maricaulaceae</taxon>
        <taxon>Marinicauda</taxon>
    </lineage>
</organism>
<name>A0A4S2HDH5_9PROT</name>
<protein>
    <submittedName>
        <fullName evidence="3">Hpt domain-containing protein</fullName>
    </submittedName>
</protein>
<evidence type="ECO:0000313" key="3">
    <source>
        <dbReference type="EMBL" id="TGY93811.1"/>
    </source>
</evidence>
<dbReference type="GO" id="GO:0000160">
    <property type="term" value="P:phosphorelay signal transduction system"/>
    <property type="evidence" value="ECO:0007669"/>
    <property type="project" value="UniProtKB-KW"/>
</dbReference>
<keyword evidence="4" id="KW-1185">Reference proteome</keyword>
<dbReference type="Gene3D" id="1.20.120.160">
    <property type="entry name" value="HPT domain"/>
    <property type="match status" value="1"/>
</dbReference>
<dbReference type="Pfam" id="PF01627">
    <property type="entry name" value="Hpt"/>
    <property type="match status" value="1"/>
</dbReference>
<gene>
    <name evidence="3" type="ORF">E5162_00520</name>
</gene>
<accession>A0A4S2HDH5</accession>
<dbReference type="GO" id="GO:0004672">
    <property type="term" value="F:protein kinase activity"/>
    <property type="evidence" value="ECO:0007669"/>
    <property type="project" value="UniProtKB-ARBA"/>
</dbReference>
<dbReference type="EMBL" id="SRXV01000001">
    <property type="protein sequence ID" value="TGY93811.1"/>
    <property type="molecule type" value="Genomic_DNA"/>
</dbReference>
<comment type="caution">
    <text evidence="3">The sequence shown here is derived from an EMBL/GenBank/DDBJ whole genome shotgun (WGS) entry which is preliminary data.</text>
</comment>
<dbReference type="InterPro" id="IPR036641">
    <property type="entry name" value="HPT_dom_sf"/>
</dbReference>
<evidence type="ECO:0000259" key="2">
    <source>
        <dbReference type="Pfam" id="PF01627"/>
    </source>
</evidence>
<keyword evidence="1" id="KW-0902">Two-component regulatory system</keyword>
<dbReference type="Proteomes" id="UP000305451">
    <property type="component" value="Unassembled WGS sequence"/>
</dbReference>
<sequence length="108" mass="11532">MSDAPLLDLEHLAQYTAGEPVLEAELFALFSTQVENCVGQMEAAASGDSWMAAAHTLKGASRGVGAMDLADACAHAEQHPLDPDTLADVRASAHRTLREIRTVMESRL</sequence>
<dbReference type="RefSeq" id="WP_135943006.1">
    <property type="nucleotide sequence ID" value="NZ_BMEI01000001.1"/>
</dbReference>
<evidence type="ECO:0000256" key="1">
    <source>
        <dbReference type="ARBA" id="ARBA00023012"/>
    </source>
</evidence>
<dbReference type="SUPFAM" id="SSF47226">
    <property type="entry name" value="Histidine-containing phosphotransfer domain, HPT domain"/>
    <property type="match status" value="1"/>
</dbReference>
<reference evidence="3 4" key="1">
    <citation type="journal article" date="2013" name="Int. J. Syst. Evol. Microbiol.">
        <title>Marinicauda pacifica gen. nov., sp. nov., a prosthecate alphaproteobacterium of the family Hyphomonadaceae isolated from deep seawater.</title>
        <authorList>
            <person name="Zhang X.Y."/>
            <person name="Li G.W."/>
            <person name="Wang C.S."/>
            <person name="Zhang Y.J."/>
            <person name="Xu X.W."/>
            <person name="Li H."/>
            <person name="Liu A."/>
            <person name="Liu C."/>
            <person name="Xie B.B."/>
            <person name="Qin Q.L."/>
            <person name="Xu Z."/>
            <person name="Chen X.L."/>
            <person name="Zhou B.C."/>
            <person name="Zhang Y.Z."/>
        </authorList>
    </citation>
    <scope>NUCLEOTIDE SEQUENCE [LARGE SCALE GENOMIC DNA]</scope>
    <source>
        <strain evidence="3 4">P-1 km-3</strain>
    </source>
</reference>
<dbReference type="OrthoDB" id="7173540at2"/>
<dbReference type="AlphaFoldDB" id="A0A4S2HDH5"/>
<proteinExistence type="predicted"/>
<feature type="domain" description="HPt" evidence="2">
    <location>
        <begin position="25"/>
        <end position="92"/>
    </location>
</feature>
<evidence type="ECO:0000313" key="4">
    <source>
        <dbReference type="Proteomes" id="UP000305451"/>
    </source>
</evidence>